<dbReference type="RefSeq" id="WP_193808001.1">
    <property type="nucleotide sequence ID" value="NZ_CP087714.1"/>
</dbReference>
<dbReference type="GeneID" id="90448876"/>
<evidence type="ECO:0000313" key="1">
    <source>
        <dbReference type="EMBL" id="XAT64589.1"/>
    </source>
</evidence>
<gene>
    <name evidence="1" type="ORF">LPQ35_04285</name>
</gene>
<name>A0ABZ3H641_GEOAI</name>
<evidence type="ECO:0000313" key="2">
    <source>
        <dbReference type="Proteomes" id="UP001492541"/>
    </source>
</evidence>
<accession>A0ABZ3H641</accession>
<protein>
    <submittedName>
        <fullName evidence="1">Uncharacterized protein</fullName>
    </submittedName>
</protein>
<dbReference type="EMBL" id="CP087714">
    <property type="protein sequence ID" value="XAT64589.1"/>
    <property type="molecule type" value="Genomic_DNA"/>
</dbReference>
<keyword evidence="2" id="KW-1185">Reference proteome</keyword>
<dbReference type="Proteomes" id="UP001492541">
    <property type="component" value="Chromosome"/>
</dbReference>
<sequence>MWKVFIVEAHKENSSSRPPASQRPLLIFYASTVSQPALGAKIKSFWAVTEVIGDRPDSGWVKAELGPVDAVLWW</sequence>
<proteinExistence type="predicted"/>
<reference evidence="1 2" key="1">
    <citation type="submission" date="2021-11" db="EMBL/GenBank/DDBJ databases">
        <title>Whole genome of Geoglobus acetivorans.</title>
        <authorList>
            <person name="Liu D."/>
        </authorList>
    </citation>
    <scope>NUCLEOTIDE SEQUENCE [LARGE SCALE GENOMIC DNA]</scope>
    <source>
        <strain evidence="1 2">SBH6</strain>
    </source>
</reference>
<organism evidence="1 2">
    <name type="scientific">Geoglobus acetivorans</name>
    <dbReference type="NCBI Taxonomy" id="565033"/>
    <lineage>
        <taxon>Archaea</taxon>
        <taxon>Methanobacteriati</taxon>
        <taxon>Methanobacteriota</taxon>
        <taxon>Archaeoglobi</taxon>
        <taxon>Archaeoglobales</taxon>
        <taxon>Archaeoglobaceae</taxon>
        <taxon>Geoglobus</taxon>
    </lineage>
</organism>